<feature type="region of interest" description="Disordered" evidence="2">
    <location>
        <begin position="273"/>
        <end position="301"/>
    </location>
</feature>
<proteinExistence type="predicted"/>
<evidence type="ECO:0008006" key="7">
    <source>
        <dbReference type="Google" id="ProtNLM"/>
    </source>
</evidence>
<evidence type="ECO:0000259" key="3">
    <source>
        <dbReference type="Pfam" id="PF10373"/>
    </source>
</evidence>
<feature type="domain" description="DNA/RNA-binding" evidence="3">
    <location>
        <begin position="200"/>
        <end position="530"/>
    </location>
</feature>
<dbReference type="FunFam" id="1.25.40.10:FF:000225">
    <property type="entry name" value="Protein SMG7"/>
    <property type="match status" value="1"/>
</dbReference>
<dbReference type="GO" id="GO:0000184">
    <property type="term" value="P:nuclear-transcribed mRNA catabolic process, nonsense-mediated decay"/>
    <property type="evidence" value="ECO:0007669"/>
    <property type="project" value="TreeGrafter"/>
</dbReference>
<evidence type="ECO:0000313" key="6">
    <source>
        <dbReference type="Proteomes" id="UP000326396"/>
    </source>
</evidence>
<accession>A0A5N6P5X9</accession>
<dbReference type="EMBL" id="SZYD01000006">
    <property type="protein sequence ID" value="KAD5960410.1"/>
    <property type="molecule type" value="Genomic_DNA"/>
</dbReference>
<dbReference type="GO" id="GO:0042162">
    <property type="term" value="F:telomeric DNA binding"/>
    <property type="evidence" value="ECO:0007669"/>
    <property type="project" value="TreeGrafter"/>
</dbReference>
<dbReference type="PANTHER" id="PTHR15696:SF29">
    <property type="entry name" value="TETRATRICOPEPTIDE-LIKE HELICAL DOMAIN-CONTAINING PROTEIN-RELATED"/>
    <property type="match status" value="1"/>
</dbReference>
<reference evidence="5 6" key="1">
    <citation type="submission" date="2019-05" db="EMBL/GenBank/DDBJ databases">
        <title>Mikania micrantha, genome provides insights into the molecular mechanism of rapid growth.</title>
        <authorList>
            <person name="Liu B."/>
        </authorList>
    </citation>
    <scope>NUCLEOTIDE SEQUENCE [LARGE SCALE GENOMIC DNA]</scope>
    <source>
        <strain evidence="5">NLD-2019</strain>
        <tissue evidence="5">Leaf</tissue>
    </source>
</reference>
<feature type="domain" description="Telomerase activating protein Est1-like N-terminal" evidence="4">
    <location>
        <begin position="66"/>
        <end position="187"/>
    </location>
</feature>
<dbReference type="InterPro" id="IPR011990">
    <property type="entry name" value="TPR-like_helical_dom_sf"/>
</dbReference>
<protein>
    <recommendedName>
        <fullName evidence="7">DNA/RNA-binding domain-containing protein</fullName>
    </recommendedName>
</protein>
<dbReference type="InterPro" id="IPR045153">
    <property type="entry name" value="Est1/Ebs1-like"/>
</dbReference>
<organism evidence="5 6">
    <name type="scientific">Mikania micrantha</name>
    <name type="common">bitter vine</name>
    <dbReference type="NCBI Taxonomy" id="192012"/>
    <lineage>
        <taxon>Eukaryota</taxon>
        <taxon>Viridiplantae</taxon>
        <taxon>Streptophyta</taxon>
        <taxon>Embryophyta</taxon>
        <taxon>Tracheophyta</taxon>
        <taxon>Spermatophyta</taxon>
        <taxon>Magnoliopsida</taxon>
        <taxon>eudicotyledons</taxon>
        <taxon>Gunneridae</taxon>
        <taxon>Pentapetalae</taxon>
        <taxon>asterids</taxon>
        <taxon>campanulids</taxon>
        <taxon>Asterales</taxon>
        <taxon>Asteraceae</taxon>
        <taxon>Asteroideae</taxon>
        <taxon>Heliantheae alliance</taxon>
        <taxon>Eupatorieae</taxon>
        <taxon>Mikania</taxon>
    </lineage>
</organism>
<comment type="caution">
    <text evidence="5">The sequence shown here is derived from an EMBL/GenBank/DDBJ whole genome shotgun (WGS) entry which is preliminary data.</text>
</comment>
<gene>
    <name evidence="5" type="ORF">E3N88_11882</name>
</gene>
<dbReference type="GO" id="GO:0070034">
    <property type="term" value="F:telomerase RNA binding"/>
    <property type="evidence" value="ECO:0007669"/>
    <property type="project" value="TreeGrafter"/>
</dbReference>
<dbReference type="GO" id="GO:0005697">
    <property type="term" value="C:telomerase holoenzyme complex"/>
    <property type="evidence" value="ECO:0007669"/>
    <property type="project" value="TreeGrafter"/>
</dbReference>
<dbReference type="AlphaFoldDB" id="A0A5N6P5X9"/>
<evidence type="ECO:0000313" key="5">
    <source>
        <dbReference type="EMBL" id="KAD5960410.1"/>
    </source>
</evidence>
<dbReference type="InterPro" id="IPR019458">
    <property type="entry name" value="Est1-like_N"/>
</dbReference>
<dbReference type="Pfam" id="PF10374">
    <property type="entry name" value="EST1"/>
    <property type="match status" value="1"/>
</dbReference>
<dbReference type="Pfam" id="PF10373">
    <property type="entry name" value="EST1_DNA_bind"/>
    <property type="match status" value="1"/>
</dbReference>
<evidence type="ECO:0000256" key="1">
    <source>
        <dbReference type="ARBA" id="ARBA00022737"/>
    </source>
</evidence>
<evidence type="ECO:0000259" key="4">
    <source>
        <dbReference type="Pfam" id="PF10374"/>
    </source>
</evidence>
<dbReference type="Proteomes" id="UP000326396">
    <property type="component" value="Linkage Group LG14"/>
</dbReference>
<feature type="compositionally biased region" description="Polar residues" evidence="2">
    <location>
        <begin position="793"/>
        <end position="809"/>
    </location>
</feature>
<feature type="region of interest" description="Disordered" evidence="2">
    <location>
        <begin position="790"/>
        <end position="824"/>
    </location>
</feature>
<feature type="compositionally biased region" description="Basic and acidic residues" evidence="2">
    <location>
        <begin position="290"/>
        <end position="301"/>
    </location>
</feature>
<sequence>MDKAVAPSSHDLAQRLYDKNVELDNKRRKSAQARVPSDPNAWQQMRENFETIILEDHSFSEKHSIEFALWQLHYRRIEEFRAHYSAASATVSTTSQTRGGPTRPDRASKIRLQFKTFLSEATGFYHDLILKIRAKYGLPIGQFYPEQENHIARQKDGKKSIEIKKGLISCHRCLIYLGDLARYKGLYGEGESKSRDYAAASSYYLQAASLWPSSGNPHHQLAILATYSGDELMAVYRYFRSLAAEHPFSTARDNLIVAFEKNRQSYAQLHVDSNDPFKESPAQIKGRGRGKADPLDRLKEPINDTDVDKATTVRQMLKAFRIRFVRLNGVLFTHASLETFEEILSRVINTLQELLSSGSEEELRFGTDTDENGLFIVILVSILIFTVSNVKGGSEGQSYADIVQNTVLLKNSLITFYEIMGQLLKRCTQLIDPSSSFLLPGILVCVEWIACNSDVVTSNETAENRSAAQIKFWSYCISLFNKLLSAGLVSYDDEDMSCFTDMARYDEGSNEYQPALWEDFELRGFLPLEAAHTFLDFSRKHPDSKKDKIARVKRILTAGKVIADKITIDHKKVTFDSKLKKFVVGIENQKNDTSTMMVKQSKVETCVEGEEDDEVIVFRPNLVDNRTEVVSLKESQEEGFENVQNKDADSYQSASPHISMPQSSFHQLDVIYNNSHSLLPGNSYTHNIVQPVNNNYTHSIGQPYQFQSPSWSGNRQTVVSVAGGLQGLGLMENGHFGQSEMQRDVKISNAIGSGMMYTGPSQSMARPSVIDREVVSHMNTITLSEPDPYIVGRNTSTMQPSSLKVSTNRPIRHLGPPPGFSSVRPKQVNEPVSALGQNPLNDDYTWLDGYQLQSSMKGGAQPINLPSNLNSQYINDSIATSSFPFPGKQAPTVRFEGDKQKNLDQPQYVPQMDQQGQPFWKGNQFV</sequence>
<dbReference type="Gene3D" id="1.25.40.10">
    <property type="entry name" value="Tetratricopeptide repeat domain"/>
    <property type="match status" value="1"/>
</dbReference>
<dbReference type="InterPro" id="IPR018834">
    <property type="entry name" value="DNA/RNA-bd_Est1-type"/>
</dbReference>
<keyword evidence="1" id="KW-0677">Repeat</keyword>
<evidence type="ECO:0000256" key="2">
    <source>
        <dbReference type="SAM" id="MobiDB-lite"/>
    </source>
</evidence>
<dbReference type="PANTHER" id="PTHR15696">
    <property type="entry name" value="SMG-7 SUPPRESSOR WITH MORPHOLOGICAL EFFECT ON GENITALIA PROTEIN 7"/>
    <property type="match status" value="1"/>
</dbReference>
<dbReference type="SUPFAM" id="SSF48452">
    <property type="entry name" value="TPR-like"/>
    <property type="match status" value="1"/>
</dbReference>
<keyword evidence="6" id="KW-1185">Reference proteome</keyword>
<name>A0A5N6P5X9_9ASTR</name>
<dbReference type="OrthoDB" id="69928at2759"/>